<sequence length="96" mass="10994">MSSRTNVLCLIYHLVFPTSWQEDIIKKLLPILNPQSCRKMLKMMILDDHISVRKMPQKTSVEPPSILCSKLGSSLEKSTIVCREHFFANPSSTMLM</sequence>
<name>A0AAV3R1G8_LITER</name>
<dbReference type="Proteomes" id="UP001454036">
    <property type="component" value="Unassembled WGS sequence"/>
</dbReference>
<keyword evidence="2" id="KW-1185">Reference proteome</keyword>
<evidence type="ECO:0000313" key="1">
    <source>
        <dbReference type="EMBL" id="GAA0169246.1"/>
    </source>
</evidence>
<protein>
    <submittedName>
        <fullName evidence="1">Uncharacterized protein</fullName>
    </submittedName>
</protein>
<reference evidence="1 2" key="1">
    <citation type="submission" date="2024-01" db="EMBL/GenBank/DDBJ databases">
        <title>The complete chloroplast genome sequence of Lithospermum erythrorhizon: insights into the phylogenetic relationship among Boraginaceae species and the maternal lineages of purple gromwells.</title>
        <authorList>
            <person name="Okada T."/>
            <person name="Watanabe K."/>
        </authorList>
    </citation>
    <scope>NUCLEOTIDE SEQUENCE [LARGE SCALE GENOMIC DNA]</scope>
</reference>
<accession>A0AAV3R1G8</accession>
<comment type="caution">
    <text evidence="1">The sequence shown here is derived from an EMBL/GenBank/DDBJ whole genome shotgun (WGS) entry which is preliminary data.</text>
</comment>
<dbReference type="EMBL" id="BAABME010039732">
    <property type="protein sequence ID" value="GAA0169246.1"/>
    <property type="molecule type" value="Genomic_DNA"/>
</dbReference>
<dbReference type="AlphaFoldDB" id="A0AAV3R1G8"/>
<gene>
    <name evidence="1" type="ORF">LIER_43841</name>
</gene>
<evidence type="ECO:0000313" key="2">
    <source>
        <dbReference type="Proteomes" id="UP001454036"/>
    </source>
</evidence>
<proteinExistence type="predicted"/>
<organism evidence="1 2">
    <name type="scientific">Lithospermum erythrorhizon</name>
    <name type="common">Purple gromwell</name>
    <name type="synonym">Lithospermum officinale var. erythrorhizon</name>
    <dbReference type="NCBI Taxonomy" id="34254"/>
    <lineage>
        <taxon>Eukaryota</taxon>
        <taxon>Viridiplantae</taxon>
        <taxon>Streptophyta</taxon>
        <taxon>Embryophyta</taxon>
        <taxon>Tracheophyta</taxon>
        <taxon>Spermatophyta</taxon>
        <taxon>Magnoliopsida</taxon>
        <taxon>eudicotyledons</taxon>
        <taxon>Gunneridae</taxon>
        <taxon>Pentapetalae</taxon>
        <taxon>asterids</taxon>
        <taxon>lamiids</taxon>
        <taxon>Boraginales</taxon>
        <taxon>Boraginaceae</taxon>
        <taxon>Boraginoideae</taxon>
        <taxon>Lithospermeae</taxon>
        <taxon>Lithospermum</taxon>
    </lineage>
</organism>